<dbReference type="PANTHER" id="PTHR13878">
    <property type="entry name" value="GULONOLACTONE OXIDASE"/>
    <property type="match status" value="1"/>
</dbReference>
<dbReference type="InterPro" id="IPR006094">
    <property type="entry name" value="Oxid_FAD_bind_N"/>
</dbReference>
<name>A0A1Y2GG64_9FUNG</name>
<proteinExistence type="inferred from homology"/>
<feature type="signal peptide" evidence="3">
    <location>
        <begin position="1"/>
        <end position="28"/>
    </location>
</feature>
<accession>A0A1Y2GG64</accession>
<evidence type="ECO:0000313" key="6">
    <source>
        <dbReference type="Proteomes" id="UP000193648"/>
    </source>
</evidence>
<dbReference type="InterPro" id="IPR036318">
    <property type="entry name" value="FAD-bd_PCMH-like_sf"/>
</dbReference>
<comment type="similarity">
    <text evidence="1">Belongs to the oxygen-dependent FAD-linked oxidoreductase family.</text>
</comment>
<gene>
    <name evidence="5" type="ORF">BCR41DRAFT_358016</name>
</gene>
<evidence type="ECO:0000256" key="1">
    <source>
        <dbReference type="ARBA" id="ARBA00005466"/>
    </source>
</evidence>
<keyword evidence="6" id="KW-1185">Reference proteome</keyword>
<dbReference type="EMBL" id="MCFF01000032">
    <property type="protein sequence ID" value="ORZ09968.1"/>
    <property type="molecule type" value="Genomic_DNA"/>
</dbReference>
<evidence type="ECO:0000313" key="5">
    <source>
        <dbReference type="EMBL" id="ORZ09968.1"/>
    </source>
</evidence>
<dbReference type="Pfam" id="PF01565">
    <property type="entry name" value="FAD_binding_4"/>
    <property type="match status" value="1"/>
</dbReference>
<dbReference type="GO" id="GO:0071949">
    <property type="term" value="F:FAD binding"/>
    <property type="evidence" value="ECO:0007669"/>
    <property type="project" value="InterPro"/>
</dbReference>
<reference evidence="5 6" key="1">
    <citation type="submission" date="2016-07" db="EMBL/GenBank/DDBJ databases">
        <title>Pervasive Adenine N6-methylation of Active Genes in Fungi.</title>
        <authorList>
            <consortium name="DOE Joint Genome Institute"/>
            <person name="Mondo S.J."/>
            <person name="Dannebaum R.O."/>
            <person name="Kuo R.C."/>
            <person name="Labutti K."/>
            <person name="Haridas S."/>
            <person name="Kuo A."/>
            <person name="Salamov A."/>
            <person name="Ahrendt S.R."/>
            <person name="Lipzen A."/>
            <person name="Sullivan W."/>
            <person name="Andreopoulos W.B."/>
            <person name="Clum A."/>
            <person name="Lindquist E."/>
            <person name="Daum C."/>
            <person name="Ramamoorthy G.K."/>
            <person name="Gryganskyi A."/>
            <person name="Culley D."/>
            <person name="Magnuson J.K."/>
            <person name="James T.Y."/>
            <person name="O'Malley M.A."/>
            <person name="Stajich J.E."/>
            <person name="Spatafora J.W."/>
            <person name="Visel A."/>
            <person name="Grigoriev I.V."/>
        </authorList>
    </citation>
    <scope>NUCLEOTIDE SEQUENCE [LARGE SCALE GENOMIC DNA]</scope>
    <source>
        <strain evidence="5 6">NRRL 3116</strain>
    </source>
</reference>
<evidence type="ECO:0000256" key="2">
    <source>
        <dbReference type="ARBA" id="ARBA00023002"/>
    </source>
</evidence>
<dbReference type="GeneID" id="33566818"/>
<dbReference type="PROSITE" id="PS51387">
    <property type="entry name" value="FAD_PCMH"/>
    <property type="match status" value="1"/>
</dbReference>
<dbReference type="OrthoDB" id="9983560at2759"/>
<evidence type="ECO:0000259" key="4">
    <source>
        <dbReference type="PROSITE" id="PS51387"/>
    </source>
</evidence>
<dbReference type="InParanoid" id="A0A1Y2GG64"/>
<dbReference type="InterPro" id="IPR012951">
    <property type="entry name" value="BBE"/>
</dbReference>
<dbReference type="SUPFAM" id="SSF56176">
    <property type="entry name" value="FAD-binding/transporter-associated domain-like"/>
    <property type="match status" value="1"/>
</dbReference>
<evidence type="ECO:0000256" key="3">
    <source>
        <dbReference type="SAM" id="SignalP"/>
    </source>
</evidence>
<dbReference type="InterPro" id="IPR016169">
    <property type="entry name" value="FAD-bd_PCMH_sub2"/>
</dbReference>
<dbReference type="Gene3D" id="3.30.465.10">
    <property type="match status" value="2"/>
</dbReference>
<organism evidence="5 6">
    <name type="scientific">Lobosporangium transversale</name>
    <dbReference type="NCBI Taxonomy" id="64571"/>
    <lineage>
        <taxon>Eukaryota</taxon>
        <taxon>Fungi</taxon>
        <taxon>Fungi incertae sedis</taxon>
        <taxon>Mucoromycota</taxon>
        <taxon>Mortierellomycotina</taxon>
        <taxon>Mortierellomycetes</taxon>
        <taxon>Mortierellales</taxon>
        <taxon>Mortierellaceae</taxon>
        <taxon>Lobosporangium</taxon>
    </lineage>
</organism>
<sequence>MHSPTLRSIALVGALVAVIHANTAFVNAAPDDLPPHPSPSSKCYCQPTDPCWPNDATWSALNTAVGGRLIPTKPAAYECHDPHYDAAKCQEIQKGYHFDYWRHKQPGAVEQTNWEVFNYRSCRGFNQTEPCYQGAVPLYSVNVTNVQDVQHAVRFAAKNNIRLVIKNTGHDYLGRSIGVSSLNVWVHHLKKIALDDNFVPEGAPRRTPGQGAIILDPGVIWQEAYAAANEHNVTVVGGAHPTVGTSGGYCQGGGHSPLSPRHGLCVDNVLQYKVVTADGQLRVANAYKNKDLFWALRGGGGSTFGVIVEAVYKTHPAITEFSYAGYRIGFNGTEARRKVYTSFLSQQLAWGAAGYSGYSYFQLEGLMFYYMFPGVGSTVVNSTMSAFLKEIASIPNITIEGEAVSAGSFWEAFGPLVTNNTEPTSGSNTILGSRLIPKANFEDAAGISQLVDVMMEAQDDLGKLMGPAGATVLGHLVAGGQVSKGNSRETSVLPAWRKALFHVVVAAFWPDTAHPGAPQYMGEKITATTQRFRDISPGSGAYFNEADPNEPDWQEAFFGSNYPRLRAIKRKLDPRGVFVCHNCVGSEDWNKELTCRL</sequence>
<feature type="chain" id="PRO_5012214935" description="FAD-binding PCMH-type domain-containing protein" evidence="3">
    <location>
        <begin position="29"/>
        <end position="597"/>
    </location>
</feature>
<dbReference type="Proteomes" id="UP000193648">
    <property type="component" value="Unassembled WGS sequence"/>
</dbReference>
<keyword evidence="3" id="KW-0732">Signal</keyword>
<dbReference type="PANTHER" id="PTHR13878:SF91">
    <property type="entry name" value="FAD BINDING DOMAIN PROTEIN (AFU_ORTHOLOGUE AFUA_6G12070)-RELATED"/>
    <property type="match status" value="1"/>
</dbReference>
<dbReference type="RefSeq" id="XP_021879058.1">
    <property type="nucleotide sequence ID" value="XM_022024974.1"/>
</dbReference>
<protein>
    <recommendedName>
        <fullName evidence="4">FAD-binding PCMH-type domain-containing protein</fullName>
    </recommendedName>
</protein>
<dbReference type="InterPro" id="IPR050432">
    <property type="entry name" value="FAD-linked_Oxidoreductases_BP"/>
</dbReference>
<feature type="domain" description="FAD-binding PCMH-type" evidence="4">
    <location>
        <begin position="133"/>
        <end position="317"/>
    </location>
</feature>
<dbReference type="AlphaFoldDB" id="A0A1Y2GG64"/>
<dbReference type="GO" id="GO:0016491">
    <property type="term" value="F:oxidoreductase activity"/>
    <property type="evidence" value="ECO:0007669"/>
    <property type="project" value="UniProtKB-KW"/>
</dbReference>
<dbReference type="STRING" id="64571.A0A1Y2GG64"/>
<comment type="caution">
    <text evidence="5">The sequence shown here is derived from an EMBL/GenBank/DDBJ whole genome shotgun (WGS) entry which is preliminary data.</text>
</comment>
<dbReference type="Pfam" id="PF08031">
    <property type="entry name" value="BBE"/>
    <property type="match status" value="1"/>
</dbReference>
<dbReference type="InterPro" id="IPR016166">
    <property type="entry name" value="FAD-bd_PCMH"/>
</dbReference>
<keyword evidence="2" id="KW-0560">Oxidoreductase</keyword>